<accession>A0A2T4JJP7</accession>
<evidence type="ECO:0000313" key="1">
    <source>
        <dbReference type="EMBL" id="PTE18083.1"/>
    </source>
</evidence>
<sequence length="227" mass="24199">MDLNDHTDGKIIALGTAPRSPADRALADLRSYWEALRQGRPVPARAEVDPRGIERALDYTFLLERIAPGMGRFRLAGMHLNDLMGMEVRGMPLSTFFAPLSRKPAAELLEAVFANPAVAEASLHAETGIGQPALAARLLLLPLTSDLGDVNRVLGCLVAEGSIGRSPRRFDLASAAIAPALAGLPVDMSLPVTWPLAPHGLAEPPARPGASTPETRRAALRLVKSDR</sequence>
<dbReference type="Pfam" id="PF07310">
    <property type="entry name" value="PAS_5"/>
    <property type="match status" value="1"/>
</dbReference>
<keyword evidence="2" id="KW-1185">Reference proteome</keyword>
<gene>
    <name evidence="1" type="ORF">C5F46_05925</name>
</gene>
<dbReference type="OrthoDB" id="8478628at2"/>
<reference evidence="1 2" key="1">
    <citation type="submission" date="2018-03" db="EMBL/GenBank/DDBJ databases">
        <title>Rhodobacter veldkampii.</title>
        <authorList>
            <person name="Meyer T.E."/>
            <person name="Miller S."/>
            <person name="Lodha T."/>
            <person name="Gandham S."/>
            <person name="Chintalapati S."/>
            <person name="Chintalapati V.R."/>
        </authorList>
    </citation>
    <scope>NUCLEOTIDE SEQUENCE [LARGE SCALE GENOMIC DNA]</scope>
    <source>
        <strain evidence="1 2">DSM 11550</strain>
    </source>
</reference>
<name>A0A2T4JJP7_9RHOB</name>
<protein>
    <submittedName>
        <fullName evidence="1">PAS domain-containing protein</fullName>
    </submittedName>
</protein>
<dbReference type="EMBL" id="PZKF01000010">
    <property type="protein sequence ID" value="PTE18083.1"/>
    <property type="molecule type" value="Genomic_DNA"/>
</dbReference>
<organism evidence="1 2">
    <name type="scientific">Phaeovulum veldkampii DSM 11550</name>
    <dbReference type="NCBI Taxonomy" id="1185920"/>
    <lineage>
        <taxon>Bacteria</taxon>
        <taxon>Pseudomonadati</taxon>
        <taxon>Pseudomonadota</taxon>
        <taxon>Alphaproteobacteria</taxon>
        <taxon>Rhodobacterales</taxon>
        <taxon>Paracoccaceae</taxon>
        <taxon>Phaeovulum</taxon>
    </lineage>
</organism>
<dbReference type="RefSeq" id="WP_107324441.1">
    <property type="nucleotide sequence ID" value="NZ_PZKF01000010.1"/>
</dbReference>
<proteinExistence type="predicted"/>
<dbReference type="AlphaFoldDB" id="A0A2T4JJP7"/>
<comment type="caution">
    <text evidence="1">The sequence shown here is derived from an EMBL/GenBank/DDBJ whole genome shotgun (WGS) entry which is preliminary data.</text>
</comment>
<dbReference type="Proteomes" id="UP000241899">
    <property type="component" value="Unassembled WGS sequence"/>
</dbReference>
<evidence type="ECO:0000313" key="2">
    <source>
        <dbReference type="Proteomes" id="UP000241899"/>
    </source>
</evidence>
<dbReference type="InterPro" id="IPR009922">
    <property type="entry name" value="DUF1457"/>
</dbReference>